<organism evidence="3 4">
    <name type="scientific">Candidatus Scatomorpha merdipullorum</name>
    <dbReference type="NCBI Taxonomy" id="2840927"/>
    <lineage>
        <taxon>Bacteria</taxon>
        <taxon>Bacillati</taxon>
        <taxon>Bacillota</taxon>
        <taxon>Clostridia</taxon>
        <taxon>Eubacteriales</taxon>
        <taxon>Candidatus Scatomorpha</taxon>
    </lineage>
</organism>
<dbReference type="EMBL" id="DVJK01000265">
    <property type="protein sequence ID" value="HIS67726.1"/>
    <property type="molecule type" value="Genomic_DNA"/>
</dbReference>
<keyword evidence="1" id="KW-1133">Transmembrane helix</keyword>
<accession>A0A9D1FG30</accession>
<gene>
    <name evidence="3" type="ORF">IAC18_09190</name>
</gene>
<evidence type="ECO:0000313" key="4">
    <source>
        <dbReference type="Proteomes" id="UP000824001"/>
    </source>
</evidence>
<feature type="transmembrane region" description="Helical" evidence="1">
    <location>
        <begin position="62"/>
        <end position="84"/>
    </location>
</feature>
<dbReference type="AlphaFoldDB" id="A0A9D1FG30"/>
<dbReference type="SUPFAM" id="SSF49373">
    <property type="entry name" value="Invasin/intimin cell-adhesion fragments"/>
    <property type="match status" value="1"/>
</dbReference>
<dbReference type="Proteomes" id="UP000824001">
    <property type="component" value="Unassembled WGS sequence"/>
</dbReference>
<protein>
    <submittedName>
        <fullName evidence="3">Ig-like domain-containing protein</fullName>
    </submittedName>
</protein>
<evidence type="ECO:0000256" key="1">
    <source>
        <dbReference type="SAM" id="Phobius"/>
    </source>
</evidence>
<dbReference type="Gene3D" id="2.60.40.1080">
    <property type="match status" value="1"/>
</dbReference>
<evidence type="ECO:0000259" key="2">
    <source>
        <dbReference type="Pfam" id="PF02368"/>
    </source>
</evidence>
<keyword evidence="1" id="KW-0472">Membrane</keyword>
<comment type="caution">
    <text evidence="3">The sequence shown here is derived from an EMBL/GenBank/DDBJ whole genome shotgun (WGS) entry which is preliminary data.</text>
</comment>
<dbReference type="InterPro" id="IPR003343">
    <property type="entry name" value="Big_2"/>
</dbReference>
<evidence type="ECO:0000313" key="3">
    <source>
        <dbReference type="EMBL" id="HIS67726.1"/>
    </source>
</evidence>
<sequence length="225" mass="23414">MSFIPRVTCRRCGRQYSGLRGRCPYCGTRRVKQSDRVPATSAGADPATPAGERAASNSRWQLIFGGILLLAVILAVVVLVSISLNGSTAPGAVNTPVIPSMTPPAETQPIITPPPVETPSPQVDSVTIYVAGQSVDELDGQFAMNPEYNGPGNTQTVSVAIFPATVNAAGYIEWSSSDPDVISVTPNEGGTTCTLTQLGEGTITITVTVFGVSDSVTVFALNMPS</sequence>
<dbReference type="Pfam" id="PF02368">
    <property type="entry name" value="Big_2"/>
    <property type="match status" value="1"/>
</dbReference>
<reference evidence="3" key="1">
    <citation type="submission" date="2020-10" db="EMBL/GenBank/DDBJ databases">
        <authorList>
            <person name="Gilroy R."/>
        </authorList>
    </citation>
    <scope>NUCLEOTIDE SEQUENCE</scope>
    <source>
        <strain evidence="3">ChiHjej10B9-9673</strain>
    </source>
</reference>
<feature type="domain" description="BIG2" evidence="2">
    <location>
        <begin position="151"/>
        <end position="217"/>
    </location>
</feature>
<reference evidence="3" key="2">
    <citation type="journal article" date="2021" name="PeerJ">
        <title>Extensive microbial diversity within the chicken gut microbiome revealed by metagenomics and culture.</title>
        <authorList>
            <person name="Gilroy R."/>
            <person name="Ravi A."/>
            <person name="Getino M."/>
            <person name="Pursley I."/>
            <person name="Horton D.L."/>
            <person name="Alikhan N.F."/>
            <person name="Baker D."/>
            <person name="Gharbi K."/>
            <person name="Hall N."/>
            <person name="Watson M."/>
            <person name="Adriaenssens E.M."/>
            <person name="Foster-Nyarko E."/>
            <person name="Jarju S."/>
            <person name="Secka A."/>
            <person name="Antonio M."/>
            <person name="Oren A."/>
            <person name="Chaudhuri R.R."/>
            <person name="La Ragione R."/>
            <person name="Hildebrand F."/>
            <person name="Pallen M.J."/>
        </authorList>
    </citation>
    <scope>NUCLEOTIDE SEQUENCE</scope>
    <source>
        <strain evidence="3">ChiHjej10B9-9673</strain>
    </source>
</reference>
<dbReference type="InterPro" id="IPR008964">
    <property type="entry name" value="Invasin/intimin_cell_adhesion"/>
</dbReference>
<name>A0A9D1FG30_9FIRM</name>
<proteinExistence type="predicted"/>
<keyword evidence="1" id="KW-0812">Transmembrane</keyword>